<keyword evidence="5" id="KW-1185">Reference proteome</keyword>
<keyword evidence="2" id="KW-1133">Transmembrane helix</keyword>
<comment type="caution">
    <text evidence="4">The sequence shown here is derived from an EMBL/GenBank/DDBJ whole genome shotgun (WGS) entry which is preliminary data.</text>
</comment>
<dbReference type="PANTHER" id="PTHR43318">
    <property type="entry name" value="UDP-N-ACETYLGLUCOSAMINE 4,6-DEHYDRATASE"/>
    <property type="match status" value="1"/>
</dbReference>
<dbReference type="Pfam" id="PF02719">
    <property type="entry name" value="Polysacc_synt_2"/>
    <property type="match status" value="1"/>
</dbReference>
<evidence type="ECO:0000313" key="4">
    <source>
        <dbReference type="EMBL" id="MBB4623747.1"/>
    </source>
</evidence>
<organism evidence="4 5">
    <name type="scientific">Parabacteroides faecis</name>
    <dbReference type="NCBI Taxonomy" id="1217282"/>
    <lineage>
        <taxon>Bacteria</taxon>
        <taxon>Pseudomonadati</taxon>
        <taxon>Bacteroidota</taxon>
        <taxon>Bacteroidia</taxon>
        <taxon>Bacteroidales</taxon>
        <taxon>Tannerellaceae</taxon>
        <taxon>Parabacteroides</taxon>
    </lineage>
</organism>
<dbReference type="Gene3D" id="3.40.50.720">
    <property type="entry name" value="NAD(P)-binding Rossmann-like Domain"/>
    <property type="match status" value="2"/>
</dbReference>
<dbReference type="RefSeq" id="WP_183671713.1">
    <property type="nucleotide sequence ID" value="NZ_BMPB01000008.1"/>
</dbReference>
<feature type="transmembrane region" description="Helical" evidence="2">
    <location>
        <begin position="126"/>
        <end position="145"/>
    </location>
</feature>
<feature type="domain" description="Polysaccharide biosynthesis protein CapD-like" evidence="3">
    <location>
        <begin position="296"/>
        <end position="586"/>
    </location>
</feature>
<feature type="transmembrane region" description="Helical" evidence="2">
    <location>
        <begin position="86"/>
        <end position="106"/>
    </location>
</feature>
<sequence>MNINGFALVLSRVKFFNRWIVLFIDLFLSILATATSLSFLWYILGTELVDDSLFHILFISFCSSLASFFLCQTYKGVIRHSAFTEAGRLALSSLIKVLFIVVLVYLTTTIQSPRELALGAVVDLSLTFFLLTILRVFMIVFYTIIVNSVSLNQGKLLIYQGDKSGTFLFDASLSDKLLYKVCGFLRFGDHTCLRVGKYRIYSIKKQVDFNHLVNRKNIKAVLFTDYHLVKEESERLVRYCEKKKVRMLILPSVDELKKGRVNFHNLPEVHIEDLLGREEICINMAEIAASLKGKVVLVTGAAGSIGSELCRQLCTFNLKQLILFDSAETPMHNIRLELEEKFPQVEFTPVMGDIRMIDRVESLFVRFQPQYVFHAAAYKHVPLMEENPCEAVHTNVYGTRNVADMAVKYNVDKFIMISTDKAVNPTNVMGASKRLAEIYVQSLSIAISKGLHPGKTRFITTRFGNVLGSNGSVIPRFREQLAKGGPLTVTHPDIIRYFMTIPEACRLVLEAAFMGKGNEIFVFDMGTPVKIADLARRMIELAGLVPGEDIEIQYTGLRPGEKLYEELLATKENTLSTNNAKIYRAQVREYDYNDICTVMNPLITLAIKVDKMGTVQMMKGIVPEFKSKNSEYEVLDKE</sequence>
<feature type="transmembrane region" description="Helical" evidence="2">
    <location>
        <begin position="56"/>
        <end position="74"/>
    </location>
</feature>
<proteinExistence type="inferred from homology"/>
<evidence type="ECO:0000256" key="1">
    <source>
        <dbReference type="ARBA" id="ARBA00007430"/>
    </source>
</evidence>
<comment type="similarity">
    <text evidence="1">Belongs to the polysaccharide synthase family.</text>
</comment>
<dbReference type="CDD" id="cd05237">
    <property type="entry name" value="UDP_invert_4-6DH_SDR_e"/>
    <property type="match status" value="1"/>
</dbReference>
<dbReference type="InterPro" id="IPR051203">
    <property type="entry name" value="Polysaccharide_Synthase-Rel"/>
</dbReference>
<feature type="transmembrane region" description="Helical" evidence="2">
    <location>
        <begin position="20"/>
        <end position="44"/>
    </location>
</feature>
<protein>
    <submittedName>
        <fullName evidence="4">FlaA1/EpsC-like NDP-sugar epimerase</fullName>
    </submittedName>
</protein>
<evidence type="ECO:0000256" key="2">
    <source>
        <dbReference type="SAM" id="Phobius"/>
    </source>
</evidence>
<keyword evidence="2" id="KW-0472">Membrane</keyword>
<dbReference type="SUPFAM" id="SSF51735">
    <property type="entry name" value="NAD(P)-binding Rossmann-fold domains"/>
    <property type="match status" value="1"/>
</dbReference>
<evidence type="ECO:0000259" key="3">
    <source>
        <dbReference type="Pfam" id="PF02719"/>
    </source>
</evidence>
<dbReference type="Proteomes" id="UP000533637">
    <property type="component" value="Unassembled WGS sequence"/>
</dbReference>
<gene>
    <name evidence="4" type="ORF">GGQ57_003663</name>
</gene>
<reference evidence="4 5" key="1">
    <citation type="submission" date="2020-08" db="EMBL/GenBank/DDBJ databases">
        <title>Genomic Encyclopedia of Type Strains, Phase IV (KMG-IV): sequencing the most valuable type-strain genomes for metagenomic binning, comparative biology and taxonomic classification.</title>
        <authorList>
            <person name="Goeker M."/>
        </authorList>
    </citation>
    <scope>NUCLEOTIDE SEQUENCE [LARGE SCALE GENOMIC DNA]</scope>
    <source>
        <strain evidence="4 5">DSM 102983</strain>
    </source>
</reference>
<accession>A0ABR6KQF8</accession>
<keyword evidence="2" id="KW-0812">Transmembrane</keyword>
<name>A0ABR6KQF8_9BACT</name>
<dbReference type="InterPro" id="IPR036291">
    <property type="entry name" value="NAD(P)-bd_dom_sf"/>
</dbReference>
<dbReference type="EMBL" id="JACHOC010000007">
    <property type="protein sequence ID" value="MBB4623747.1"/>
    <property type="molecule type" value="Genomic_DNA"/>
</dbReference>
<dbReference type="InterPro" id="IPR003869">
    <property type="entry name" value="Polysac_CapD-like"/>
</dbReference>
<dbReference type="PANTHER" id="PTHR43318:SF1">
    <property type="entry name" value="POLYSACCHARIDE BIOSYNTHESIS PROTEIN EPSC-RELATED"/>
    <property type="match status" value="1"/>
</dbReference>
<evidence type="ECO:0000313" key="5">
    <source>
        <dbReference type="Proteomes" id="UP000533637"/>
    </source>
</evidence>